<feature type="region of interest" description="Disordered" evidence="1">
    <location>
        <begin position="1"/>
        <end position="20"/>
    </location>
</feature>
<dbReference type="Proteomes" id="UP001145742">
    <property type="component" value="Unassembled WGS sequence"/>
</dbReference>
<comment type="caution">
    <text evidence="2">The sequence shown here is derived from an EMBL/GenBank/DDBJ whole genome shotgun (WGS) entry which is preliminary data.</text>
</comment>
<protein>
    <submittedName>
        <fullName evidence="2">Uncharacterized protein</fullName>
    </submittedName>
</protein>
<organism evidence="2 3">
    <name type="scientific">Willisornis vidua</name>
    <name type="common">Xingu scale-backed antbird</name>
    <dbReference type="NCBI Taxonomy" id="1566151"/>
    <lineage>
        <taxon>Eukaryota</taxon>
        <taxon>Metazoa</taxon>
        <taxon>Chordata</taxon>
        <taxon>Craniata</taxon>
        <taxon>Vertebrata</taxon>
        <taxon>Euteleostomi</taxon>
        <taxon>Archelosauria</taxon>
        <taxon>Archosauria</taxon>
        <taxon>Dinosauria</taxon>
        <taxon>Saurischia</taxon>
        <taxon>Theropoda</taxon>
        <taxon>Coelurosauria</taxon>
        <taxon>Aves</taxon>
        <taxon>Neognathae</taxon>
        <taxon>Neoaves</taxon>
        <taxon>Telluraves</taxon>
        <taxon>Australaves</taxon>
        <taxon>Passeriformes</taxon>
        <taxon>Thamnophilidae</taxon>
        <taxon>Willisornis</taxon>
    </lineage>
</organism>
<feature type="region of interest" description="Disordered" evidence="1">
    <location>
        <begin position="203"/>
        <end position="223"/>
    </location>
</feature>
<proteinExistence type="predicted"/>
<feature type="compositionally biased region" description="Low complexity" evidence="1">
    <location>
        <begin position="208"/>
        <end position="217"/>
    </location>
</feature>
<evidence type="ECO:0000313" key="3">
    <source>
        <dbReference type="Proteomes" id="UP001145742"/>
    </source>
</evidence>
<evidence type="ECO:0000256" key="1">
    <source>
        <dbReference type="SAM" id="MobiDB-lite"/>
    </source>
</evidence>
<keyword evidence="3" id="KW-1185">Reference proteome</keyword>
<name>A0ABQ9CX34_9PASS</name>
<evidence type="ECO:0000313" key="2">
    <source>
        <dbReference type="EMBL" id="KAJ7410771.1"/>
    </source>
</evidence>
<reference evidence="2" key="1">
    <citation type="submission" date="2019-10" db="EMBL/GenBank/DDBJ databases">
        <authorList>
            <person name="Soares A.E.R."/>
            <person name="Aleixo A."/>
            <person name="Schneider P."/>
            <person name="Miyaki C.Y."/>
            <person name="Schneider M.P."/>
            <person name="Mello C."/>
            <person name="Vasconcelos A.T.R."/>
        </authorList>
    </citation>
    <scope>NUCLEOTIDE SEQUENCE</scope>
    <source>
        <tissue evidence="2">Muscle</tissue>
    </source>
</reference>
<gene>
    <name evidence="2" type="ORF">WISP_106285</name>
</gene>
<accession>A0ABQ9CX34</accession>
<sequence>MGAVRGCANQAGTEPAPGLEASQAPWHCQMFADSPPCVGRRLQERIPATAKTAKSDGSEYRHVSDAFPIPCSCEVLSERNTRKVPKTAARIQGEPPQCRAEWDNPLPHLAKDGAIQPRAHQLSVQYLVQIHGGWKNQNRANIALERESWSLQTMWSIPLEEQSLGLGPKPKEGATGVGAGRKMSPSLKLETLSCAHDGEMLLETHLGSSSAPAAPTSAKDHPE</sequence>
<feature type="region of interest" description="Disordered" evidence="1">
    <location>
        <begin position="163"/>
        <end position="183"/>
    </location>
</feature>
<dbReference type="EMBL" id="WHWB01034385">
    <property type="protein sequence ID" value="KAJ7410771.1"/>
    <property type="molecule type" value="Genomic_DNA"/>
</dbReference>